<dbReference type="EMBL" id="JAZDWU010000006">
    <property type="protein sequence ID" value="KAK9999651.1"/>
    <property type="molecule type" value="Genomic_DNA"/>
</dbReference>
<dbReference type="Proteomes" id="UP001459277">
    <property type="component" value="Unassembled WGS sequence"/>
</dbReference>
<name>A0AAW2CNM8_9ROSI</name>
<accession>A0AAW2CNM8</accession>
<sequence length="138" mass="15363">MEATDSTSTSYAWRSILKGRDFLLKGAKWRVGCGKSISVKGFEDIKVFDLIDPNSKSWDDSLLHGLFNLDEVSLIKSIPLCITSVEDKLVWPFIASGEYMGHVWLQLPSKGKFEYSGFRTIGARQWDLEAGLGSSGPK</sequence>
<protein>
    <submittedName>
        <fullName evidence="1">Uncharacterized protein</fullName>
    </submittedName>
</protein>
<evidence type="ECO:0000313" key="2">
    <source>
        <dbReference type="Proteomes" id="UP001459277"/>
    </source>
</evidence>
<evidence type="ECO:0000313" key="1">
    <source>
        <dbReference type="EMBL" id="KAK9999651.1"/>
    </source>
</evidence>
<gene>
    <name evidence="1" type="ORF">SO802_019254</name>
</gene>
<comment type="caution">
    <text evidence="1">The sequence shown here is derived from an EMBL/GenBank/DDBJ whole genome shotgun (WGS) entry which is preliminary data.</text>
</comment>
<proteinExistence type="predicted"/>
<organism evidence="1 2">
    <name type="scientific">Lithocarpus litseifolius</name>
    <dbReference type="NCBI Taxonomy" id="425828"/>
    <lineage>
        <taxon>Eukaryota</taxon>
        <taxon>Viridiplantae</taxon>
        <taxon>Streptophyta</taxon>
        <taxon>Embryophyta</taxon>
        <taxon>Tracheophyta</taxon>
        <taxon>Spermatophyta</taxon>
        <taxon>Magnoliopsida</taxon>
        <taxon>eudicotyledons</taxon>
        <taxon>Gunneridae</taxon>
        <taxon>Pentapetalae</taxon>
        <taxon>rosids</taxon>
        <taxon>fabids</taxon>
        <taxon>Fagales</taxon>
        <taxon>Fagaceae</taxon>
        <taxon>Lithocarpus</taxon>
    </lineage>
</organism>
<reference evidence="1 2" key="1">
    <citation type="submission" date="2024-01" db="EMBL/GenBank/DDBJ databases">
        <title>A telomere-to-telomere, gap-free genome of sweet tea (Lithocarpus litseifolius).</title>
        <authorList>
            <person name="Zhou J."/>
        </authorList>
    </citation>
    <scope>NUCLEOTIDE SEQUENCE [LARGE SCALE GENOMIC DNA]</scope>
    <source>
        <strain evidence="1">Zhou-2022a</strain>
        <tissue evidence="1">Leaf</tissue>
    </source>
</reference>
<dbReference type="AlphaFoldDB" id="A0AAW2CNM8"/>
<keyword evidence="2" id="KW-1185">Reference proteome</keyword>